<feature type="region of interest" description="Disordered" evidence="1">
    <location>
        <begin position="629"/>
        <end position="650"/>
    </location>
</feature>
<sequence length="650" mass="72491">GEAIPEDKIKEEEDEDDDDYGLGGLDDDDDDDDDDDFGLTGGDDDDDDDDDDEDDERPPAKKDTYNDVDSSDSDADDDYTGISSLSEELFGGLFGSGKRKPIVNFDDDDDDDEDDDDDDTVPTKIQPQTPTPQVNVVVMQPVVLPAQTVGLKRPTLQKRPVTVPTKMNSSRPIPLKRKRPTTASPVKRVKTTLAPVTNLKTTTALPLVQVSNPTVKPPAKKKKKKPVRTRRPPVKNSNSTKVTPTVVTETTMTVNVVQGDVFLNESQTQKVPKPVVESPLKIPMSKPVVETKPLEPVKQSDYPLMSAIQDQAQNKPEDEKLSNATEKLNEITNEITTQTILQNTIPIDENINDIVQAQKVSIDRPTGQQNDYVLIEGLMPVSTTPSINVAEDSTYQETTVQEESVSEPNESYDSARNPEKATTMVESETTVRYNEITTLADEYVQYDLKGDGLPTTVQDSMSFNPSVGSTTPAYYVNEEGTDKTEVLIENLKQDDGTKETSNVEEDKNEDDDDDDDEEIEFDADLGLDDDDDEDEEEEDEEEETEELEETDEQVSTESSKPAKKEEYEEIDLFGGILDDDEDEDDTSKKEEGEERTLGNNAQYQINPLLYRLARVSSGSIATARHFPRFSEGRNRRNNKRMRFPSLEITS</sequence>
<feature type="compositionally biased region" description="Low complexity" evidence="1">
    <location>
        <begin position="122"/>
        <end position="132"/>
    </location>
</feature>
<feature type="compositionally biased region" description="Basic residues" evidence="1">
    <location>
        <begin position="218"/>
        <end position="233"/>
    </location>
</feature>
<feature type="compositionally biased region" description="Polar residues" evidence="1">
    <location>
        <begin position="393"/>
        <end position="414"/>
    </location>
</feature>
<gene>
    <name evidence="2" type="ORF">g.11605</name>
</gene>
<protein>
    <submittedName>
        <fullName evidence="2">Uncharacterized protein</fullName>
    </submittedName>
</protein>
<feature type="compositionally biased region" description="Basic and acidic residues" evidence="1">
    <location>
        <begin position="586"/>
        <end position="596"/>
    </location>
</feature>
<feature type="compositionally biased region" description="Basic and acidic residues" evidence="1">
    <location>
        <begin position="1"/>
        <end position="11"/>
    </location>
</feature>
<feature type="region of interest" description="Disordered" evidence="1">
    <location>
        <begin position="393"/>
        <end position="426"/>
    </location>
</feature>
<dbReference type="AlphaFoldDB" id="A0A1B6EIE8"/>
<feature type="compositionally biased region" description="Acidic residues" evidence="1">
    <location>
        <begin position="502"/>
        <end position="554"/>
    </location>
</feature>
<feature type="compositionally biased region" description="Acidic residues" evidence="1">
    <location>
        <begin position="12"/>
        <end position="56"/>
    </location>
</feature>
<feature type="compositionally biased region" description="Acidic residues" evidence="1">
    <location>
        <begin position="567"/>
        <end position="585"/>
    </location>
</feature>
<organism evidence="2">
    <name type="scientific">Cuerna arida</name>
    <dbReference type="NCBI Taxonomy" id="1464854"/>
    <lineage>
        <taxon>Eukaryota</taxon>
        <taxon>Metazoa</taxon>
        <taxon>Ecdysozoa</taxon>
        <taxon>Arthropoda</taxon>
        <taxon>Hexapoda</taxon>
        <taxon>Insecta</taxon>
        <taxon>Pterygota</taxon>
        <taxon>Neoptera</taxon>
        <taxon>Paraneoptera</taxon>
        <taxon>Hemiptera</taxon>
        <taxon>Auchenorrhyncha</taxon>
        <taxon>Membracoidea</taxon>
        <taxon>Cicadellidae</taxon>
        <taxon>Cicadellinae</taxon>
        <taxon>Proconiini</taxon>
        <taxon>Cuerna</taxon>
    </lineage>
</organism>
<feature type="compositionally biased region" description="Acidic residues" evidence="1">
    <location>
        <begin position="105"/>
        <end position="120"/>
    </location>
</feature>
<dbReference type="EMBL" id="GECZ01032059">
    <property type="protein sequence ID" value="JAS37710.1"/>
    <property type="molecule type" value="Transcribed_RNA"/>
</dbReference>
<feature type="compositionally biased region" description="Acidic residues" evidence="1">
    <location>
        <begin position="69"/>
        <end position="79"/>
    </location>
</feature>
<evidence type="ECO:0000256" key="1">
    <source>
        <dbReference type="SAM" id="MobiDB-lite"/>
    </source>
</evidence>
<feature type="region of interest" description="Disordered" evidence="1">
    <location>
        <begin position="490"/>
        <end position="600"/>
    </location>
</feature>
<reference evidence="2" key="1">
    <citation type="submission" date="2015-11" db="EMBL/GenBank/DDBJ databases">
        <title>De novo transcriptome assembly of four potential Pierce s Disease insect vectors from Arizona vineyards.</title>
        <authorList>
            <person name="Tassone E.E."/>
        </authorList>
    </citation>
    <scope>NUCLEOTIDE SEQUENCE</scope>
</reference>
<feature type="region of interest" description="Disordered" evidence="1">
    <location>
        <begin position="208"/>
        <end position="241"/>
    </location>
</feature>
<proteinExistence type="predicted"/>
<feature type="region of interest" description="Disordered" evidence="1">
    <location>
        <begin position="162"/>
        <end position="184"/>
    </location>
</feature>
<feature type="non-terminal residue" evidence="2">
    <location>
        <position position="1"/>
    </location>
</feature>
<feature type="region of interest" description="Disordered" evidence="1">
    <location>
        <begin position="1"/>
        <end position="132"/>
    </location>
</feature>
<accession>A0A1B6EIE8</accession>
<evidence type="ECO:0000313" key="2">
    <source>
        <dbReference type="EMBL" id="JAS37710.1"/>
    </source>
</evidence>
<name>A0A1B6EIE8_9HEMI</name>